<dbReference type="Proteomes" id="UP001165586">
    <property type="component" value="Unassembled WGS sequence"/>
</dbReference>
<evidence type="ECO:0000256" key="1">
    <source>
        <dbReference type="SAM" id="MobiDB-lite"/>
    </source>
</evidence>
<gene>
    <name evidence="2" type="ORF">N1032_17380</name>
</gene>
<evidence type="ECO:0000313" key="3">
    <source>
        <dbReference type="Proteomes" id="UP001165586"/>
    </source>
</evidence>
<comment type="caution">
    <text evidence="2">The sequence shown here is derived from an EMBL/GenBank/DDBJ whole genome shotgun (WGS) entry which is preliminary data.</text>
</comment>
<dbReference type="EMBL" id="JANLCJ010000007">
    <property type="protein sequence ID" value="MCS5735519.1"/>
    <property type="molecule type" value="Genomic_DNA"/>
</dbReference>
<feature type="region of interest" description="Disordered" evidence="1">
    <location>
        <begin position="170"/>
        <end position="194"/>
    </location>
</feature>
<keyword evidence="3" id="KW-1185">Reference proteome</keyword>
<dbReference type="RefSeq" id="WP_259540463.1">
    <property type="nucleotide sequence ID" value="NZ_JANLCJ010000007.1"/>
</dbReference>
<evidence type="ECO:0008006" key="4">
    <source>
        <dbReference type="Google" id="ProtNLM"/>
    </source>
</evidence>
<name>A0ABT2H6H2_9MICO</name>
<evidence type="ECO:0000313" key="2">
    <source>
        <dbReference type="EMBL" id="MCS5735519.1"/>
    </source>
</evidence>
<reference evidence="2" key="1">
    <citation type="submission" date="2022-08" db="EMBL/GenBank/DDBJ databases">
        <authorList>
            <person name="Deng Y."/>
            <person name="Han X.-F."/>
            <person name="Zhang Y.-Q."/>
        </authorList>
    </citation>
    <scope>NUCLEOTIDE SEQUENCE</scope>
    <source>
        <strain evidence="2">CPCC 203386</strain>
    </source>
</reference>
<proteinExistence type="predicted"/>
<sequence>MTDNGDWITYFRPYGVKLPSTISNPAVRVALDSLKEATEGLSQAQERKFQADNALPHAFTLDTIEFHKLIADAPAAEAAQLNMPTTARDAAAAEVENAQQMIYAMDSMVAKAWRRLRVALIDEGPGIAKGLRKNIAKTRDAMAGHTYALEQAIHGLESDLGLLELVERLPGTSQDDPENGLPETRPVPEAEAIKAASRQVAHALRIAGQRLEPDAPAPLPDQIVEPFGTDD</sequence>
<organism evidence="2 3">
    <name type="scientific">Herbiconiux daphne</name>
    <dbReference type="NCBI Taxonomy" id="2970914"/>
    <lineage>
        <taxon>Bacteria</taxon>
        <taxon>Bacillati</taxon>
        <taxon>Actinomycetota</taxon>
        <taxon>Actinomycetes</taxon>
        <taxon>Micrococcales</taxon>
        <taxon>Microbacteriaceae</taxon>
        <taxon>Herbiconiux</taxon>
    </lineage>
</organism>
<feature type="region of interest" description="Disordered" evidence="1">
    <location>
        <begin position="208"/>
        <end position="231"/>
    </location>
</feature>
<accession>A0ABT2H6H2</accession>
<protein>
    <recommendedName>
        <fullName evidence="4">DUF222 domain-containing protein</fullName>
    </recommendedName>
</protein>